<evidence type="ECO:0000313" key="2">
    <source>
        <dbReference type="Proteomes" id="UP000184188"/>
    </source>
</evidence>
<protein>
    <submittedName>
        <fullName evidence="1">Uncharacterized protein</fullName>
    </submittedName>
</protein>
<proteinExistence type="predicted"/>
<dbReference type="AlphaFoldDB" id="A0A1L9S8B8"/>
<name>A0A1L9S8B8_9EURO</name>
<keyword evidence="2" id="KW-1185">Reference proteome</keyword>
<dbReference type="Proteomes" id="UP000184188">
    <property type="component" value="Unassembled WGS sequence"/>
</dbReference>
<dbReference type="GeneID" id="34610487"/>
<dbReference type="RefSeq" id="XP_022577915.1">
    <property type="nucleotide sequence ID" value="XM_022724022.1"/>
</dbReference>
<dbReference type="OrthoDB" id="4397787at2759"/>
<dbReference type="EMBL" id="KV878352">
    <property type="protein sequence ID" value="OJJ43405.1"/>
    <property type="molecule type" value="Genomic_DNA"/>
</dbReference>
<gene>
    <name evidence="1" type="ORF">ASPZODRAFT_136260</name>
</gene>
<evidence type="ECO:0000313" key="1">
    <source>
        <dbReference type="EMBL" id="OJJ43405.1"/>
    </source>
</evidence>
<accession>A0A1L9S8B8</accession>
<dbReference type="STRING" id="1073090.A0A1L9S8B8"/>
<sequence length="228" mass="26396">MAAHITASFPSHRNVFRLVAQVDALVKGNLSIPTSHRIQEDGEVQSAVRRHQQYVDAIAENSNYKPTIGDLQGQPIELVSILDPAIEKSMEKTHYKRVLFHSTLLSMEKKANEDLAKCIEQYGYHWIFRAGLTQYYMTKCVVSHLDFWNADSRSRRCRMNAQNICYEAMDAQLKLNDVEKRILIEVSQSRDTIVLGFWNWLSEHRNAYHAMKACLFLLNKKSRQKPAR</sequence>
<reference evidence="2" key="1">
    <citation type="journal article" date="2017" name="Genome Biol.">
        <title>Comparative genomics reveals high biological diversity and specific adaptations in the industrially and medically important fungal genus Aspergillus.</title>
        <authorList>
            <person name="de Vries R.P."/>
            <person name="Riley R."/>
            <person name="Wiebenga A."/>
            <person name="Aguilar-Osorio G."/>
            <person name="Amillis S."/>
            <person name="Uchima C.A."/>
            <person name="Anderluh G."/>
            <person name="Asadollahi M."/>
            <person name="Askin M."/>
            <person name="Barry K."/>
            <person name="Battaglia E."/>
            <person name="Bayram O."/>
            <person name="Benocci T."/>
            <person name="Braus-Stromeyer S.A."/>
            <person name="Caldana C."/>
            <person name="Canovas D."/>
            <person name="Cerqueira G.C."/>
            <person name="Chen F."/>
            <person name="Chen W."/>
            <person name="Choi C."/>
            <person name="Clum A."/>
            <person name="Dos Santos R.A."/>
            <person name="Damasio A.R."/>
            <person name="Diallinas G."/>
            <person name="Emri T."/>
            <person name="Fekete E."/>
            <person name="Flipphi M."/>
            <person name="Freyberg S."/>
            <person name="Gallo A."/>
            <person name="Gournas C."/>
            <person name="Habgood R."/>
            <person name="Hainaut M."/>
            <person name="Harispe M.L."/>
            <person name="Henrissat B."/>
            <person name="Hilden K.S."/>
            <person name="Hope R."/>
            <person name="Hossain A."/>
            <person name="Karabika E."/>
            <person name="Karaffa L."/>
            <person name="Karanyi Z."/>
            <person name="Krasevec N."/>
            <person name="Kuo A."/>
            <person name="Kusch H."/>
            <person name="LaButti K."/>
            <person name="Lagendijk E.L."/>
            <person name="Lapidus A."/>
            <person name="Levasseur A."/>
            <person name="Lindquist E."/>
            <person name="Lipzen A."/>
            <person name="Logrieco A.F."/>
            <person name="MacCabe A."/>
            <person name="Maekelae M.R."/>
            <person name="Malavazi I."/>
            <person name="Melin P."/>
            <person name="Meyer V."/>
            <person name="Mielnichuk N."/>
            <person name="Miskei M."/>
            <person name="Molnar A.P."/>
            <person name="Mule G."/>
            <person name="Ngan C.Y."/>
            <person name="Orejas M."/>
            <person name="Orosz E."/>
            <person name="Ouedraogo J.P."/>
            <person name="Overkamp K.M."/>
            <person name="Park H.-S."/>
            <person name="Perrone G."/>
            <person name="Piumi F."/>
            <person name="Punt P.J."/>
            <person name="Ram A.F."/>
            <person name="Ramon A."/>
            <person name="Rauscher S."/>
            <person name="Record E."/>
            <person name="Riano-Pachon D.M."/>
            <person name="Robert V."/>
            <person name="Roehrig J."/>
            <person name="Ruller R."/>
            <person name="Salamov A."/>
            <person name="Salih N.S."/>
            <person name="Samson R.A."/>
            <person name="Sandor E."/>
            <person name="Sanguinetti M."/>
            <person name="Schuetze T."/>
            <person name="Sepcic K."/>
            <person name="Shelest E."/>
            <person name="Sherlock G."/>
            <person name="Sophianopoulou V."/>
            <person name="Squina F.M."/>
            <person name="Sun H."/>
            <person name="Susca A."/>
            <person name="Todd R.B."/>
            <person name="Tsang A."/>
            <person name="Unkles S.E."/>
            <person name="van de Wiele N."/>
            <person name="van Rossen-Uffink D."/>
            <person name="Oliveira J.V."/>
            <person name="Vesth T.C."/>
            <person name="Visser J."/>
            <person name="Yu J.-H."/>
            <person name="Zhou M."/>
            <person name="Andersen M.R."/>
            <person name="Archer D.B."/>
            <person name="Baker S.E."/>
            <person name="Benoit I."/>
            <person name="Brakhage A.A."/>
            <person name="Braus G.H."/>
            <person name="Fischer R."/>
            <person name="Frisvad J.C."/>
            <person name="Goldman G.H."/>
            <person name="Houbraken J."/>
            <person name="Oakley B."/>
            <person name="Pocsi I."/>
            <person name="Scazzocchio C."/>
            <person name="Seiboth B."/>
            <person name="vanKuyk P.A."/>
            <person name="Wortman J."/>
            <person name="Dyer P.S."/>
            <person name="Grigoriev I.V."/>
        </authorList>
    </citation>
    <scope>NUCLEOTIDE SEQUENCE [LARGE SCALE GENOMIC DNA]</scope>
    <source>
        <strain evidence="2">CBS 506.65</strain>
    </source>
</reference>
<dbReference type="VEuPathDB" id="FungiDB:ASPZODRAFT_136260"/>
<organism evidence="1 2">
    <name type="scientific">Penicilliopsis zonata CBS 506.65</name>
    <dbReference type="NCBI Taxonomy" id="1073090"/>
    <lineage>
        <taxon>Eukaryota</taxon>
        <taxon>Fungi</taxon>
        <taxon>Dikarya</taxon>
        <taxon>Ascomycota</taxon>
        <taxon>Pezizomycotina</taxon>
        <taxon>Eurotiomycetes</taxon>
        <taxon>Eurotiomycetidae</taxon>
        <taxon>Eurotiales</taxon>
        <taxon>Aspergillaceae</taxon>
        <taxon>Penicilliopsis</taxon>
    </lineage>
</organism>